<dbReference type="EMBL" id="VXRG01000087">
    <property type="protein sequence ID" value="MXY93797.1"/>
    <property type="molecule type" value="Genomic_DNA"/>
</dbReference>
<dbReference type="SUPFAM" id="SSF54909">
    <property type="entry name" value="Dimeric alpha+beta barrel"/>
    <property type="match status" value="1"/>
</dbReference>
<name>A0A6B0YT62_9CHLR</name>
<dbReference type="Gene3D" id="3.30.70.100">
    <property type="match status" value="1"/>
</dbReference>
<gene>
    <name evidence="1" type="ORF">F4Y42_10150</name>
</gene>
<evidence type="ECO:0008006" key="2">
    <source>
        <dbReference type="Google" id="ProtNLM"/>
    </source>
</evidence>
<reference evidence="1" key="1">
    <citation type="submission" date="2019-09" db="EMBL/GenBank/DDBJ databases">
        <title>Characterisation of the sponge microbiome using genome-centric metagenomics.</title>
        <authorList>
            <person name="Engelberts J.P."/>
            <person name="Robbins S.J."/>
            <person name="De Goeij J.M."/>
            <person name="Aranda M."/>
            <person name="Bell S.C."/>
            <person name="Webster N.S."/>
        </authorList>
    </citation>
    <scope>NUCLEOTIDE SEQUENCE</scope>
    <source>
        <strain evidence="1">SB0664_bin_27</strain>
    </source>
</reference>
<dbReference type="AlphaFoldDB" id="A0A6B0YT62"/>
<organism evidence="1">
    <name type="scientific">Caldilineaceae bacterium SB0664_bin_27</name>
    <dbReference type="NCBI Taxonomy" id="2605260"/>
    <lineage>
        <taxon>Bacteria</taxon>
        <taxon>Bacillati</taxon>
        <taxon>Chloroflexota</taxon>
        <taxon>Caldilineae</taxon>
        <taxon>Caldilineales</taxon>
        <taxon>Caldilineaceae</taxon>
    </lineage>
</organism>
<comment type="caution">
    <text evidence="1">The sequence shown here is derived from an EMBL/GenBank/DDBJ whole genome shotgun (WGS) entry which is preliminary data.</text>
</comment>
<dbReference type="InterPro" id="IPR011008">
    <property type="entry name" value="Dimeric_a/b-barrel"/>
</dbReference>
<protein>
    <recommendedName>
        <fullName evidence="2">ABM domain-containing protein</fullName>
    </recommendedName>
</protein>
<evidence type="ECO:0000313" key="1">
    <source>
        <dbReference type="EMBL" id="MXY93797.1"/>
    </source>
</evidence>
<accession>A0A6B0YT62</accession>
<sequence>MIALDVYFNAKDGNDSALETVIVDVWMEAMQQQPGFISATMMTPFPQDQLEAMGAVRPPFSHEVISFWESEALRQEWVARDIHQEVWPQVEAAAEVVIYTVSNCDQSWTT</sequence>
<proteinExistence type="predicted"/>